<sequence>MPVPFETLIPYAIITAMFGISGAGISTVRWYTNGGKRPRRSIDQWDRV</sequence>
<dbReference type="RefSeq" id="XP_030985206.1">
    <property type="nucleotide sequence ID" value="XM_031124842.1"/>
</dbReference>
<dbReference type="GO" id="GO:0005743">
    <property type="term" value="C:mitochondrial inner membrane"/>
    <property type="evidence" value="ECO:0007669"/>
    <property type="project" value="UniProtKB-SubCell"/>
</dbReference>
<keyword evidence="7 13" id="KW-0812">Transmembrane</keyword>
<keyword evidence="5" id="KW-0813">Transport</keyword>
<keyword evidence="14" id="KW-1185">Reference proteome</keyword>
<dbReference type="AlphaFoldDB" id="A0A6P8BDL5"/>
<evidence type="ECO:0000256" key="7">
    <source>
        <dbReference type="ARBA" id="ARBA00022692"/>
    </source>
</evidence>
<comment type="similarity">
    <text evidence="3">Belongs to the complex I NDUFA1 subunit family.</text>
</comment>
<keyword evidence="9" id="KW-0249">Electron transport</keyword>
<evidence type="ECO:0000256" key="4">
    <source>
        <dbReference type="ARBA" id="ARBA00016392"/>
    </source>
</evidence>
<evidence type="ECO:0000256" key="8">
    <source>
        <dbReference type="ARBA" id="ARBA00022792"/>
    </source>
</evidence>
<comment type="subcellular location">
    <subcellularLocation>
        <location evidence="2">Mitochondrion inner membrane</location>
        <topology evidence="2">Single-pass membrane protein</topology>
        <orientation evidence="2">Matrix side</orientation>
    </subcellularLocation>
</comment>
<protein>
    <recommendedName>
        <fullName evidence="4">NADH dehydrogenase [ubiquinone] 1 alpha subcomplex subunit 1</fullName>
    </recommendedName>
</protein>
<evidence type="ECO:0000256" key="10">
    <source>
        <dbReference type="ARBA" id="ARBA00022989"/>
    </source>
</evidence>
<reference evidence="15" key="2">
    <citation type="submission" date="2019-10" db="EMBL/GenBank/DDBJ databases">
        <authorList>
            <consortium name="NCBI Genome Project"/>
        </authorList>
    </citation>
    <scope>NUCLEOTIDE SEQUENCE</scope>
    <source>
        <strain evidence="15">NI907</strain>
    </source>
</reference>
<evidence type="ECO:0000256" key="13">
    <source>
        <dbReference type="SAM" id="Phobius"/>
    </source>
</evidence>
<dbReference type="Pfam" id="PF15879">
    <property type="entry name" value="MWFE"/>
    <property type="match status" value="1"/>
</dbReference>
<gene>
    <name evidence="15" type="ORF">PgNI_04799</name>
</gene>
<proteinExistence type="inferred from homology"/>
<dbReference type="InterPro" id="IPR017384">
    <property type="entry name" value="NADH_Ub_cplx-1_asu_su-1"/>
</dbReference>
<comment type="function">
    <text evidence="1">Accessory subunit of the mitochondrial membrane respiratory chain NADH dehydrogenase (Complex I), that is believed not to be involved in catalysis. Complex I functions in the transfer of electrons from NADH to the respiratory chain. The immediate electron acceptor for the enzyme is believed to be ubiquinone.</text>
</comment>
<evidence type="ECO:0000313" key="15">
    <source>
        <dbReference type="RefSeq" id="XP_030985206.1"/>
    </source>
</evidence>
<reference evidence="15" key="3">
    <citation type="submission" date="2025-08" db="UniProtKB">
        <authorList>
            <consortium name="RefSeq"/>
        </authorList>
    </citation>
    <scope>IDENTIFICATION</scope>
    <source>
        <strain evidence="15">NI907</strain>
    </source>
</reference>
<evidence type="ECO:0000256" key="1">
    <source>
        <dbReference type="ARBA" id="ARBA00003195"/>
    </source>
</evidence>
<organism evidence="14 15">
    <name type="scientific">Pyricularia grisea</name>
    <name type="common">Crabgrass-specific blast fungus</name>
    <name type="synonym">Magnaporthe grisea</name>
    <dbReference type="NCBI Taxonomy" id="148305"/>
    <lineage>
        <taxon>Eukaryota</taxon>
        <taxon>Fungi</taxon>
        <taxon>Dikarya</taxon>
        <taxon>Ascomycota</taxon>
        <taxon>Pezizomycotina</taxon>
        <taxon>Sordariomycetes</taxon>
        <taxon>Sordariomycetidae</taxon>
        <taxon>Magnaporthales</taxon>
        <taxon>Pyriculariaceae</taxon>
        <taxon>Pyricularia</taxon>
    </lineage>
</organism>
<evidence type="ECO:0000256" key="5">
    <source>
        <dbReference type="ARBA" id="ARBA00022448"/>
    </source>
</evidence>
<evidence type="ECO:0000256" key="6">
    <source>
        <dbReference type="ARBA" id="ARBA00022660"/>
    </source>
</evidence>
<keyword evidence="11" id="KW-0496">Mitochondrion</keyword>
<evidence type="ECO:0000256" key="12">
    <source>
        <dbReference type="ARBA" id="ARBA00023136"/>
    </source>
</evidence>
<keyword evidence="12 13" id="KW-0472">Membrane</keyword>
<dbReference type="Proteomes" id="UP000515153">
    <property type="component" value="Unplaced"/>
</dbReference>
<evidence type="ECO:0000256" key="11">
    <source>
        <dbReference type="ARBA" id="ARBA00023128"/>
    </source>
</evidence>
<dbReference type="KEGG" id="pgri:PgNI_04799"/>
<name>A0A6P8BDL5_PYRGI</name>
<keyword evidence="8" id="KW-0999">Mitochondrion inner membrane</keyword>
<evidence type="ECO:0000256" key="9">
    <source>
        <dbReference type="ARBA" id="ARBA00022982"/>
    </source>
</evidence>
<dbReference type="PANTHER" id="PTHR17098:SF2">
    <property type="entry name" value="NADH DEHYDROGENASE [UBIQUINONE] 1 ALPHA SUBCOMPLEX SUBUNIT 1"/>
    <property type="match status" value="1"/>
</dbReference>
<dbReference type="GeneID" id="41959751"/>
<evidence type="ECO:0000256" key="3">
    <source>
        <dbReference type="ARBA" id="ARBA00009960"/>
    </source>
</evidence>
<accession>A0A6P8BDL5</accession>
<reference evidence="15" key="1">
    <citation type="journal article" date="2019" name="Mol. Biol. Evol.">
        <title>Blast fungal genomes show frequent chromosomal changes, gene gains and losses, and effector gene turnover.</title>
        <authorList>
            <person name="Gomez Luciano L.B."/>
            <person name="Jason Tsai I."/>
            <person name="Chuma I."/>
            <person name="Tosa Y."/>
            <person name="Chen Y.H."/>
            <person name="Li J.Y."/>
            <person name="Li M.Y."/>
            <person name="Jade Lu M.Y."/>
            <person name="Nakayashiki H."/>
            <person name="Li W.H."/>
        </authorList>
    </citation>
    <scope>NUCLEOTIDE SEQUENCE</scope>
    <source>
        <strain evidence="15">NI907</strain>
    </source>
</reference>
<keyword evidence="6" id="KW-0679">Respiratory chain</keyword>
<keyword evidence="10 13" id="KW-1133">Transmembrane helix</keyword>
<evidence type="ECO:0000313" key="14">
    <source>
        <dbReference type="Proteomes" id="UP000515153"/>
    </source>
</evidence>
<feature type="transmembrane region" description="Helical" evidence="13">
    <location>
        <begin position="12"/>
        <end position="31"/>
    </location>
</feature>
<evidence type="ECO:0000256" key="2">
    <source>
        <dbReference type="ARBA" id="ARBA00004298"/>
    </source>
</evidence>
<dbReference type="PANTHER" id="PTHR17098">
    <property type="entry name" value="NADH-UBIQUINONE OXIDOREDUCTASE MWFE SUBUNIT"/>
    <property type="match status" value="1"/>
</dbReference>